<dbReference type="EMBL" id="CM037618">
    <property type="protein sequence ID" value="KAH7999738.1"/>
    <property type="molecule type" value="Genomic_DNA"/>
</dbReference>
<reference evidence="1" key="1">
    <citation type="submission" date="2021-08" db="EMBL/GenBank/DDBJ databases">
        <title>The first chromosome-level gecko genome reveals the dynamic sex chromosomes of Neotropical dwarf geckos (Sphaerodactylidae: Sphaerodactylus).</title>
        <authorList>
            <person name="Pinto B.J."/>
            <person name="Keating S.E."/>
            <person name="Gamble T."/>
        </authorList>
    </citation>
    <scope>NUCLEOTIDE SEQUENCE</scope>
    <source>
        <strain evidence="1">TG3544</strain>
    </source>
</reference>
<sequence length="108" mass="10858">MKTLMRHGLAVSLALTTMCTSLLLMYGSIGGGGGGSGGGQKEQSQQQVAAAAATASVKPPSPRPPGGSGQRRLPGFPARPLEGYISVLDHKVSQAALEAAGQGDWLGT</sequence>
<dbReference type="Proteomes" id="UP000827872">
    <property type="component" value="Linkage Group LG05"/>
</dbReference>
<evidence type="ECO:0000313" key="1">
    <source>
        <dbReference type="EMBL" id="KAH7999738.1"/>
    </source>
</evidence>
<evidence type="ECO:0000313" key="2">
    <source>
        <dbReference type="Proteomes" id="UP000827872"/>
    </source>
</evidence>
<organism evidence="1 2">
    <name type="scientific">Sphaerodactylus townsendi</name>
    <dbReference type="NCBI Taxonomy" id="933632"/>
    <lineage>
        <taxon>Eukaryota</taxon>
        <taxon>Metazoa</taxon>
        <taxon>Chordata</taxon>
        <taxon>Craniata</taxon>
        <taxon>Vertebrata</taxon>
        <taxon>Euteleostomi</taxon>
        <taxon>Lepidosauria</taxon>
        <taxon>Squamata</taxon>
        <taxon>Bifurcata</taxon>
        <taxon>Gekkota</taxon>
        <taxon>Sphaerodactylidae</taxon>
        <taxon>Sphaerodactylus</taxon>
    </lineage>
</organism>
<gene>
    <name evidence="1" type="ORF">K3G42_018030</name>
</gene>
<proteinExistence type="predicted"/>
<accession>A0ACB8F396</accession>
<comment type="caution">
    <text evidence="1">The sequence shown here is derived from an EMBL/GenBank/DDBJ whole genome shotgun (WGS) entry which is preliminary data.</text>
</comment>
<keyword evidence="2" id="KW-1185">Reference proteome</keyword>
<name>A0ACB8F396_9SAUR</name>
<protein>
    <submittedName>
        <fullName evidence="1">Uncharacterized protein</fullName>
    </submittedName>
</protein>